<organism evidence="8 9">
    <name type="scientific">Agrobacterium deltaense NCPPB 1641</name>
    <dbReference type="NCBI Taxonomy" id="1183425"/>
    <lineage>
        <taxon>Bacteria</taxon>
        <taxon>Pseudomonadati</taxon>
        <taxon>Pseudomonadota</taxon>
        <taxon>Alphaproteobacteria</taxon>
        <taxon>Hyphomicrobiales</taxon>
        <taxon>Rhizobiaceae</taxon>
        <taxon>Rhizobium/Agrobacterium group</taxon>
        <taxon>Agrobacterium</taxon>
    </lineage>
</organism>
<evidence type="ECO:0000256" key="2">
    <source>
        <dbReference type="ARBA" id="ARBA00022722"/>
    </source>
</evidence>
<evidence type="ECO:0000256" key="6">
    <source>
        <dbReference type="ARBA" id="ARBA00022833"/>
    </source>
</evidence>
<proteinExistence type="inferred from homology"/>
<dbReference type="EC" id="3.1.-.-" evidence="7"/>
<keyword evidence="3 7" id="KW-0479">Metal-binding</keyword>
<dbReference type="Gene3D" id="3.40.390.30">
    <property type="entry name" value="Metalloproteases ('zincins'), catalytic domain"/>
    <property type="match status" value="1"/>
</dbReference>
<dbReference type="SUPFAM" id="SSF55486">
    <property type="entry name" value="Metalloproteases ('zincins'), catalytic domain"/>
    <property type="match status" value="1"/>
</dbReference>
<name>A0A1S7TQE8_9HYPH</name>
<dbReference type="InterPro" id="IPR002036">
    <property type="entry name" value="YbeY"/>
</dbReference>
<protein>
    <recommendedName>
        <fullName evidence="7">Endoribonuclease YbeY</fullName>
        <ecNumber evidence="7">3.1.-.-</ecNumber>
    </recommendedName>
</protein>
<comment type="cofactor">
    <cofactor evidence="7">
        <name>Zn(2+)</name>
        <dbReference type="ChEBI" id="CHEBI:29105"/>
    </cofactor>
    <text evidence="7">Binds 1 zinc ion.</text>
</comment>
<dbReference type="RefSeq" id="WP_080852744.1">
    <property type="nucleotide sequence ID" value="NZ_LT009775.1"/>
</dbReference>
<dbReference type="PANTHER" id="PTHR46986">
    <property type="entry name" value="ENDORIBONUCLEASE YBEY, CHLOROPLASTIC"/>
    <property type="match status" value="1"/>
</dbReference>
<comment type="subcellular location">
    <subcellularLocation>
        <location evidence="7">Cytoplasm</location>
    </subcellularLocation>
</comment>
<dbReference type="AlphaFoldDB" id="A0A1S7TQE8"/>
<keyword evidence="6 7" id="KW-0862">Zinc</keyword>
<keyword evidence="5 7" id="KW-0378">Hydrolase</keyword>
<dbReference type="PROSITE" id="PS01306">
    <property type="entry name" value="UPF0054"/>
    <property type="match status" value="1"/>
</dbReference>
<evidence type="ECO:0000256" key="4">
    <source>
        <dbReference type="ARBA" id="ARBA00022759"/>
    </source>
</evidence>
<dbReference type="InterPro" id="IPR020549">
    <property type="entry name" value="YbeY_CS"/>
</dbReference>
<keyword evidence="4 7" id="KW-0255">Endonuclease</keyword>
<feature type="binding site" evidence="7">
    <location>
        <position position="136"/>
    </location>
    <ligand>
        <name>Zn(2+)</name>
        <dbReference type="ChEBI" id="CHEBI:29105"/>
        <note>catalytic</note>
    </ligand>
</feature>
<dbReference type="Pfam" id="PF02130">
    <property type="entry name" value="YbeY"/>
    <property type="match status" value="1"/>
</dbReference>
<dbReference type="GO" id="GO:0005737">
    <property type="term" value="C:cytoplasm"/>
    <property type="evidence" value="ECO:0007669"/>
    <property type="project" value="UniProtKB-SubCell"/>
</dbReference>
<dbReference type="GO" id="GO:0004222">
    <property type="term" value="F:metalloendopeptidase activity"/>
    <property type="evidence" value="ECO:0007669"/>
    <property type="project" value="InterPro"/>
</dbReference>
<dbReference type="HAMAP" id="MF_00009">
    <property type="entry name" value="Endoribonucl_YbeY"/>
    <property type="match status" value="1"/>
</dbReference>
<dbReference type="GO" id="GO:0008270">
    <property type="term" value="F:zinc ion binding"/>
    <property type="evidence" value="ECO:0007669"/>
    <property type="project" value="UniProtKB-UniRule"/>
</dbReference>
<evidence type="ECO:0000256" key="3">
    <source>
        <dbReference type="ARBA" id="ARBA00022723"/>
    </source>
</evidence>
<keyword evidence="7" id="KW-0690">Ribosome biogenesis</keyword>
<dbReference type="NCBIfam" id="TIGR00043">
    <property type="entry name" value="rRNA maturation RNase YbeY"/>
    <property type="match status" value="1"/>
</dbReference>
<dbReference type="GO" id="GO:0004521">
    <property type="term" value="F:RNA endonuclease activity"/>
    <property type="evidence" value="ECO:0007669"/>
    <property type="project" value="UniProtKB-UniRule"/>
</dbReference>
<keyword evidence="9" id="KW-1185">Reference proteome</keyword>
<comment type="similarity">
    <text evidence="1 7">Belongs to the endoribonuclease YbeY family.</text>
</comment>
<evidence type="ECO:0000256" key="5">
    <source>
        <dbReference type="ARBA" id="ARBA00022801"/>
    </source>
</evidence>
<comment type="function">
    <text evidence="7">Single strand-specific metallo-endoribonuclease involved in late-stage 70S ribosome quality control and in maturation of the 3' terminus of the 16S rRNA.</text>
</comment>
<evidence type="ECO:0000313" key="9">
    <source>
        <dbReference type="Proteomes" id="UP000192140"/>
    </source>
</evidence>
<sequence length="168" mass="18986">MTALDIQISVEAEGWSWEEDLAAFATRVLDTAVDFLKREEDQPFPKMPVELSLVFTDDENIREINAEWRDKDKATNVLSFPAFPLEPGGMPGPMLGDIVIARETVEREALELEKSFGDHLTHLLVHGFLHLFGYDHMDEEEAEEMESLETRILAVLGLSDPYAGQEPL</sequence>
<keyword evidence="7" id="KW-0963">Cytoplasm</keyword>
<reference evidence="8" key="1">
    <citation type="submission" date="2016-01" db="EMBL/GenBank/DDBJ databases">
        <authorList>
            <person name="Regsiter A."/>
            <person name="william w."/>
        </authorList>
    </citation>
    <scope>NUCLEOTIDE SEQUENCE</scope>
    <source>
        <strain evidence="8">NCPPB 1641</strain>
    </source>
</reference>
<dbReference type="Proteomes" id="UP000192140">
    <property type="component" value="Unassembled WGS sequence"/>
</dbReference>
<feature type="binding site" evidence="7">
    <location>
        <position position="130"/>
    </location>
    <ligand>
        <name>Zn(2+)</name>
        <dbReference type="ChEBI" id="CHEBI:29105"/>
        <note>catalytic</note>
    </ligand>
</feature>
<dbReference type="EMBL" id="FCNP01000022">
    <property type="protein sequence ID" value="CVI56497.1"/>
    <property type="molecule type" value="Genomic_DNA"/>
</dbReference>
<comment type="caution">
    <text evidence="8">The sequence shown here is derived from an EMBL/GenBank/DDBJ whole genome shotgun (WGS) entry which is preliminary data.</text>
</comment>
<dbReference type="InterPro" id="IPR023091">
    <property type="entry name" value="MetalPrtase_cat_dom_sf_prd"/>
</dbReference>
<evidence type="ECO:0000313" key="8">
    <source>
        <dbReference type="EMBL" id="CVI56497.1"/>
    </source>
</evidence>
<accession>A0A1S7TQE8</accession>
<dbReference type="PANTHER" id="PTHR46986:SF1">
    <property type="entry name" value="ENDORIBONUCLEASE YBEY, CHLOROPLASTIC"/>
    <property type="match status" value="1"/>
</dbReference>
<dbReference type="GO" id="GO:0006364">
    <property type="term" value="P:rRNA processing"/>
    <property type="evidence" value="ECO:0007669"/>
    <property type="project" value="UniProtKB-UniRule"/>
</dbReference>
<evidence type="ECO:0000256" key="1">
    <source>
        <dbReference type="ARBA" id="ARBA00010875"/>
    </source>
</evidence>
<gene>
    <name evidence="7" type="primary">ybeY</name>
    <name evidence="8" type="ORF">AGR7A_Cc290254</name>
</gene>
<keyword evidence="2 7" id="KW-0540">Nuclease</keyword>
<evidence type="ECO:0000256" key="7">
    <source>
        <dbReference type="HAMAP-Rule" id="MF_00009"/>
    </source>
</evidence>
<feature type="binding site" evidence="7">
    <location>
        <position position="126"/>
    </location>
    <ligand>
        <name>Zn(2+)</name>
        <dbReference type="ChEBI" id="CHEBI:29105"/>
        <note>catalytic</note>
    </ligand>
</feature>
<keyword evidence="7" id="KW-0698">rRNA processing</keyword>